<feature type="domain" description="Chemoreceptor zinc-binding" evidence="1">
    <location>
        <begin position="16"/>
        <end position="81"/>
    </location>
</feature>
<dbReference type="Gene3D" id="1.20.120.30">
    <property type="entry name" value="Aspartate receptor, ligand-binding domain"/>
    <property type="match status" value="1"/>
</dbReference>
<dbReference type="Pfam" id="PF13682">
    <property type="entry name" value="CZB"/>
    <property type="match status" value="1"/>
</dbReference>
<comment type="caution">
    <text evidence="2">The sequence shown here is derived from an EMBL/GenBank/DDBJ whole genome shotgun (WGS) entry which is preliminary data.</text>
</comment>
<reference evidence="2" key="1">
    <citation type="submission" date="2017-07" db="EMBL/GenBank/DDBJ databases">
        <title>The cable genome - Insights into the physiology and evolution of filamentous bacteria capable of sulfide oxidation via long distance electron transfer.</title>
        <authorList>
            <person name="Thorup C."/>
            <person name="Bjerg J.T."/>
            <person name="Schreiber L."/>
            <person name="Nielsen L.P."/>
            <person name="Kjeldsen K.U."/>
            <person name="Boesen T."/>
            <person name="Boggild A."/>
            <person name="Meysman F."/>
            <person name="Geelhoed J."/>
            <person name="Schramm A."/>
        </authorList>
    </citation>
    <scope>NUCLEOTIDE SEQUENCE [LARGE SCALE GENOMIC DNA]</scope>
    <source>
        <strain evidence="2">GS</strain>
    </source>
</reference>
<keyword evidence="3" id="KW-1185">Reference proteome</keyword>
<proteinExistence type="predicted"/>
<accession>A0A521FZN8</accession>
<protein>
    <submittedName>
        <fullName evidence="2">Chemoreceptor zinc-binding domain-containing protein</fullName>
    </submittedName>
</protein>
<dbReference type="AlphaFoldDB" id="A0A521FZN8"/>
<dbReference type="EMBL" id="NQJD01000034">
    <property type="protein sequence ID" value="TAA74237.1"/>
    <property type="molecule type" value="Genomic_DNA"/>
</dbReference>
<dbReference type="Proteomes" id="UP000316238">
    <property type="component" value="Unassembled WGS sequence"/>
</dbReference>
<organism evidence="2 3">
    <name type="scientific">Candidatus Electronema aureum</name>
    <dbReference type="NCBI Taxonomy" id="2005002"/>
    <lineage>
        <taxon>Bacteria</taxon>
        <taxon>Pseudomonadati</taxon>
        <taxon>Thermodesulfobacteriota</taxon>
        <taxon>Desulfobulbia</taxon>
        <taxon>Desulfobulbales</taxon>
        <taxon>Desulfobulbaceae</taxon>
        <taxon>Candidatus Electronema</taxon>
    </lineage>
</organism>
<evidence type="ECO:0000313" key="3">
    <source>
        <dbReference type="Proteomes" id="UP000316238"/>
    </source>
</evidence>
<evidence type="ECO:0000313" key="2">
    <source>
        <dbReference type="EMBL" id="TAA74237.1"/>
    </source>
</evidence>
<name>A0A521FZN8_9BACT</name>
<evidence type="ECO:0000259" key="1">
    <source>
        <dbReference type="Pfam" id="PF13682"/>
    </source>
</evidence>
<gene>
    <name evidence="2" type="ORF">CDV28_13418</name>
</gene>
<dbReference type="InterPro" id="IPR025991">
    <property type="entry name" value="Chemoreceptor_zinc-bind_dom"/>
</dbReference>
<sequence length="120" mass="13658">MSLFVAMDLQAAVIAHLSWKSRLTDFFYGVENLTLADVPDHTHCDFGKWLYANGLKELTGFSEVNAMEAVHKDVHDGIRKLVTMPKETRMSDEGKQALAVFKDKCDRLVDILERMEKQAK</sequence>